<keyword evidence="3 4" id="KW-0408">Iron</keyword>
<sequence>MLKSFLLIAFVTSGYLFTAQDDLTASVKRGKEVYSTTCQACHMATGEGMAGVFPPLAKSDYLMKDQKRAVGVVVHGLSGEVTVNGKAYNMVMPPQSHLTDEQIADVLNYVQNSFGNKAKAAVTPAQVAEVRKKK</sequence>
<proteinExistence type="predicted"/>
<dbReference type="PANTHER" id="PTHR35008">
    <property type="entry name" value="BLL4482 PROTEIN-RELATED"/>
    <property type="match status" value="1"/>
</dbReference>
<evidence type="ECO:0000256" key="3">
    <source>
        <dbReference type="ARBA" id="ARBA00023004"/>
    </source>
</evidence>
<dbReference type="InterPro" id="IPR051459">
    <property type="entry name" value="Cytochrome_c-type_DH"/>
</dbReference>
<evidence type="ECO:0000256" key="4">
    <source>
        <dbReference type="PROSITE-ProRule" id="PRU00433"/>
    </source>
</evidence>
<accession>A0ABW6BNW1</accession>
<dbReference type="SUPFAM" id="SSF46626">
    <property type="entry name" value="Cytochrome c"/>
    <property type="match status" value="1"/>
</dbReference>
<dbReference type="Pfam" id="PF00034">
    <property type="entry name" value="Cytochrom_C"/>
    <property type="match status" value="1"/>
</dbReference>
<dbReference type="InterPro" id="IPR009056">
    <property type="entry name" value="Cyt_c-like_dom"/>
</dbReference>
<evidence type="ECO:0000313" key="6">
    <source>
        <dbReference type="EMBL" id="MFD2999528.1"/>
    </source>
</evidence>
<protein>
    <submittedName>
        <fullName evidence="6">C-type cytochrome</fullName>
    </submittedName>
</protein>
<keyword evidence="1 4" id="KW-0349">Heme</keyword>
<reference evidence="7" key="1">
    <citation type="journal article" date="2019" name="Int. J. Syst. Evol. Microbiol.">
        <title>The Global Catalogue of Microorganisms (GCM) 10K type strain sequencing project: providing services to taxonomists for standard genome sequencing and annotation.</title>
        <authorList>
            <consortium name="The Broad Institute Genomics Platform"/>
            <consortium name="The Broad Institute Genome Sequencing Center for Infectious Disease"/>
            <person name="Wu L."/>
            <person name="Ma J."/>
        </authorList>
    </citation>
    <scope>NUCLEOTIDE SEQUENCE [LARGE SCALE GENOMIC DNA]</scope>
    <source>
        <strain evidence="7">KCTC 23984</strain>
    </source>
</reference>
<dbReference type="PROSITE" id="PS51007">
    <property type="entry name" value="CYTC"/>
    <property type="match status" value="1"/>
</dbReference>
<gene>
    <name evidence="6" type="ORF">ACFS7Z_04085</name>
</gene>
<feature type="domain" description="Cytochrome c" evidence="5">
    <location>
        <begin position="25"/>
        <end position="114"/>
    </location>
</feature>
<dbReference type="InterPro" id="IPR036909">
    <property type="entry name" value="Cyt_c-like_dom_sf"/>
</dbReference>
<dbReference type="Proteomes" id="UP001597641">
    <property type="component" value="Unassembled WGS sequence"/>
</dbReference>
<dbReference type="RefSeq" id="WP_377481328.1">
    <property type="nucleotide sequence ID" value="NZ_JBHUOX010000002.1"/>
</dbReference>
<keyword evidence="2 4" id="KW-0479">Metal-binding</keyword>
<evidence type="ECO:0000313" key="7">
    <source>
        <dbReference type="Proteomes" id="UP001597641"/>
    </source>
</evidence>
<name>A0ABW6BNW1_9BACT</name>
<keyword evidence="7" id="KW-1185">Reference proteome</keyword>
<evidence type="ECO:0000256" key="2">
    <source>
        <dbReference type="ARBA" id="ARBA00022723"/>
    </source>
</evidence>
<organism evidence="6 7">
    <name type="scientific">Pontibacter toksunensis</name>
    <dbReference type="NCBI Taxonomy" id="1332631"/>
    <lineage>
        <taxon>Bacteria</taxon>
        <taxon>Pseudomonadati</taxon>
        <taxon>Bacteroidota</taxon>
        <taxon>Cytophagia</taxon>
        <taxon>Cytophagales</taxon>
        <taxon>Hymenobacteraceae</taxon>
        <taxon>Pontibacter</taxon>
    </lineage>
</organism>
<dbReference type="Gene3D" id="1.10.760.10">
    <property type="entry name" value="Cytochrome c-like domain"/>
    <property type="match status" value="1"/>
</dbReference>
<comment type="caution">
    <text evidence="6">The sequence shown here is derived from an EMBL/GenBank/DDBJ whole genome shotgun (WGS) entry which is preliminary data.</text>
</comment>
<evidence type="ECO:0000256" key="1">
    <source>
        <dbReference type="ARBA" id="ARBA00022617"/>
    </source>
</evidence>
<dbReference type="EMBL" id="JBHUOX010000002">
    <property type="protein sequence ID" value="MFD2999528.1"/>
    <property type="molecule type" value="Genomic_DNA"/>
</dbReference>
<dbReference type="PANTHER" id="PTHR35008:SF8">
    <property type="entry name" value="ALCOHOL DEHYDROGENASE CYTOCHROME C SUBUNIT"/>
    <property type="match status" value="1"/>
</dbReference>
<evidence type="ECO:0000259" key="5">
    <source>
        <dbReference type="PROSITE" id="PS51007"/>
    </source>
</evidence>